<dbReference type="Proteomes" id="UP000717696">
    <property type="component" value="Unassembled WGS sequence"/>
</dbReference>
<comment type="caution">
    <text evidence="4">The sequence shown here is derived from an EMBL/GenBank/DDBJ whole genome shotgun (WGS) entry which is preliminary data.</text>
</comment>
<dbReference type="GO" id="GO:0005576">
    <property type="term" value="C:extracellular region"/>
    <property type="evidence" value="ECO:0007669"/>
    <property type="project" value="UniProtKB-SubCell"/>
</dbReference>
<evidence type="ECO:0000256" key="3">
    <source>
        <dbReference type="ARBA" id="ARBA00022525"/>
    </source>
</evidence>
<comment type="subcellular location">
    <subcellularLocation>
        <location evidence="1">Secreted</location>
    </subcellularLocation>
</comment>
<sequence>MSSGISRCHIGGVVPIQRSTFPHVPRARDGGATTDVPVVDFVTSQPLAFSMLSWIYKDRRRRPPNILSIHHHSHTSSTHSTIFNNFLTTNNHFLNTTLNLFKNPQTATMQLSSILSIFTLATAASAVTVSYDLGYDEPSRSLTTVSCSDGVNGLMTKHPSWKVQSDIPRFPYIGGAASIAGWNSPNCGLCKKATYKGKSIYVLAIDHAASGLNVGKKAMDALTNNQASALGRIEATVTNVDKKFCGL</sequence>
<accession>A0A9P9FDR7</accession>
<dbReference type="CDD" id="cd22778">
    <property type="entry name" value="DPBB_CEPL-like"/>
    <property type="match status" value="1"/>
</dbReference>
<dbReference type="AlphaFoldDB" id="A0A9P9FDR7"/>
<comment type="similarity">
    <text evidence="2">Belongs to the cerato-platanin family.</text>
</comment>
<organism evidence="4 5">
    <name type="scientific">Dactylonectria estremocensis</name>
    <dbReference type="NCBI Taxonomy" id="1079267"/>
    <lineage>
        <taxon>Eukaryota</taxon>
        <taxon>Fungi</taxon>
        <taxon>Dikarya</taxon>
        <taxon>Ascomycota</taxon>
        <taxon>Pezizomycotina</taxon>
        <taxon>Sordariomycetes</taxon>
        <taxon>Hypocreomycetidae</taxon>
        <taxon>Hypocreales</taxon>
        <taxon>Nectriaceae</taxon>
        <taxon>Dactylonectria</taxon>
    </lineage>
</organism>
<keyword evidence="5" id="KW-1185">Reference proteome</keyword>
<dbReference type="Pfam" id="PF07249">
    <property type="entry name" value="Cerato-platanin"/>
    <property type="match status" value="1"/>
</dbReference>
<evidence type="ECO:0000256" key="1">
    <source>
        <dbReference type="ARBA" id="ARBA00004613"/>
    </source>
</evidence>
<proteinExistence type="inferred from homology"/>
<keyword evidence="3" id="KW-0964">Secreted</keyword>
<evidence type="ECO:0000256" key="2">
    <source>
        <dbReference type="ARBA" id="ARBA00010421"/>
    </source>
</evidence>
<dbReference type="InterPro" id="IPR036908">
    <property type="entry name" value="RlpA-like_sf"/>
</dbReference>
<dbReference type="EMBL" id="JAGMUU010000003">
    <property type="protein sequence ID" value="KAH7157961.1"/>
    <property type="molecule type" value="Genomic_DNA"/>
</dbReference>
<name>A0A9P9FDR7_9HYPO</name>
<evidence type="ECO:0000313" key="4">
    <source>
        <dbReference type="EMBL" id="KAH7157961.1"/>
    </source>
</evidence>
<evidence type="ECO:0000313" key="5">
    <source>
        <dbReference type="Proteomes" id="UP000717696"/>
    </source>
</evidence>
<dbReference type="OrthoDB" id="4898945at2759"/>
<protein>
    <submittedName>
        <fullName evidence="4">Cerato-platanin-domain-containing protein</fullName>
    </submittedName>
</protein>
<gene>
    <name evidence="4" type="ORF">B0J13DRAFT_543170</name>
</gene>
<reference evidence="4" key="1">
    <citation type="journal article" date="2021" name="Nat. Commun.">
        <title>Genetic determinants of endophytism in the Arabidopsis root mycobiome.</title>
        <authorList>
            <person name="Mesny F."/>
            <person name="Miyauchi S."/>
            <person name="Thiergart T."/>
            <person name="Pickel B."/>
            <person name="Atanasova L."/>
            <person name="Karlsson M."/>
            <person name="Huettel B."/>
            <person name="Barry K.W."/>
            <person name="Haridas S."/>
            <person name="Chen C."/>
            <person name="Bauer D."/>
            <person name="Andreopoulos W."/>
            <person name="Pangilinan J."/>
            <person name="LaButti K."/>
            <person name="Riley R."/>
            <person name="Lipzen A."/>
            <person name="Clum A."/>
            <person name="Drula E."/>
            <person name="Henrissat B."/>
            <person name="Kohler A."/>
            <person name="Grigoriev I.V."/>
            <person name="Martin F.M."/>
            <person name="Hacquard S."/>
        </authorList>
    </citation>
    <scope>NUCLEOTIDE SEQUENCE</scope>
    <source>
        <strain evidence="4">MPI-CAGE-AT-0021</strain>
    </source>
</reference>
<dbReference type="SUPFAM" id="SSF50685">
    <property type="entry name" value="Barwin-like endoglucanases"/>
    <property type="match status" value="1"/>
</dbReference>
<dbReference type="InterPro" id="IPR010829">
    <property type="entry name" value="Cerato-platanin"/>
</dbReference>
<dbReference type="Gene3D" id="2.40.40.10">
    <property type="entry name" value="RlpA-like domain"/>
    <property type="match status" value="1"/>
</dbReference>